<feature type="chain" id="PRO_5045990172" evidence="7">
    <location>
        <begin position="17"/>
        <end position="231"/>
    </location>
</feature>
<comment type="subcellular location">
    <subcellularLocation>
        <location evidence="2">Plastid</location>
        <location evidence="2">Chloroplast</location>
    </subcellularLocation>
</comment>
<evidence type="ECO:0000256" key="7">
    <source>
        <dbReference type="SAM" id="SignalP"/>
    </source>
</evidence>
<dbReference type="EMBL" id="JBBJCI010000354">
    <property type="protein sequence ID" value="KAK7233911.1"/>
    <property type="molecule type" value="Genomic_DNA"/>
</dbReference>
<accession>A0ABR1FN91</accession>
<protein>
    <submittedName>
        <fullName evidence="8">Chlorophyll A-B binding protein</fullName>
    </submittedName>
</protein>
<dbReference type="SUPFAM" id="SSF103511">
    <property type="entry name" value="Chlorophyll a-b binding protein"/>
    <property type="match status" value="1"/>
</dbReference>
<comment type="caution">
    <text evidence="8">The sequence shown here is derived from an EMBL/GenBank/DDBJ whole genome shotgun (WGS) entry which is preliminary data.</text>
</comment>
<keyword evidence="9" id="KW-1185">Reference proteome</keyword>
<comment type="similarity">
    <text evidence="3">Belongs to the fucoxanthin chlorophyll protein family.</text>
</comment>
<sequence>MAKLLALSSLLGAASAYVAPVARSAARTVARAEVEMFDASTMDGVQEPTGFWDPLGFSKTSPQALAWYRAVELKHGRVAMLACTGFIVQGSGVHFSGALAKADLYPALSKVDVGFADLGAASNPVAQWAAMPDLGKYQIISTIFLLELYAETRKPHYLKGGPIGRLPLLWDPVGQLIRGCPVTDTLADDKRKAARNSELANGRLAMIGAMGFSAASTIEGSVPFFTNGVSH</sequence>
<name>A0ABR1FN91_AURAN</name>
<keyword evidence="4" id="KW-0150">Chloroplast</keyword>
<reference evidence="8 9" key="1">
    <citation type="submission" date="2024-03" db="EMBL/GenBank/DDBJ databases">
        <title>Aureococcus anophagefferens CCMP1851 and Kratosvirus quantuckense: Draft genome of a second virus-susceptible host strain in the model system.</title>
        <authorList>
            <person name="Chase E."/>
            <person name="Truchon A.R."/>
            <person name="Schepens W."/>
            <person name="Wilhelm S.W."/>
        </authorList>
    </citation>
    <scope>NUCLEOTIDE SEQUENCE [LARGE SCALE GENOMIC DNA]</scope>
    <source>
        <strain evidence="8 9">CCMP1851</strain>
    </source>
</reference>
<dbReference type="Gene3D" id="1.10.3460.10">
    <property type="entry name" value="Chlorophyll a/b binding protein domain"/>
    <property type="match status" value="1"/>
</dbReference>
<evidence type="ECO:0000256" key="1">
    <source>
        <dbReference type="ARBA" id="ARBA00004022"/>
    </source>
</evidence>
<evidence type="ECO:0000313" key="9">
    <source>
        <dbReference type="Proteomes" id="UP001363151"/>
    </source>
</evidence>
<keyword evidence="6" id="KW-0934">Plastid</keyword>
<keyword evidence="7" id="KW-0732">Signal</keyword>
<comment type="function">
    <text evidence="1">The light-harvesting complex (LHC) functions as a light receptor, it captures and delivers excitation energy to photosystems with which it is closely associated. Energy is transferred from the carotenoid and chlorophyll C (or B) to chlorophyll A and the photosynthetic reaction centers where it is used to synthesize ATP and reducing power.</text>
</comment>
<dbReference type="PANTHER" id="PTHR21649">
    <property type="entry name" value="CHLOROPHYLL A/B BINDING PROTEIN"/>
    <property type="match status" value="1"/>
</dbReference>
<evidence type="ECO:0000256" key="5">
    <source>
        <dbReference type="ARBA" id="ARBA00022531"/>
    </source>
</evidence>
<evidence type="ECO:0000256" key="2">
    <source>
        <dbReference type="ARBA" id="ARBA00004229"/>
    </source>
</evidence>
<dbReference type="InterPro" id="IPR022796">
    <property type="entry name" value="Chloroa_b-bind"/>
</dbReference>
<evidence type="ECO:0000256" key="4">
    <source>
        <dbReference type="ARBA" id="ARBA00022528"/>
    </source>
</evidence>
<feature type="signal peptide" evidence="7">
    <location>
        <begin position="1"/>
        <end position="16"/>
    </location>
</feature>
<organism evidence="8 9">
    <name type="scientific">Aureococcus anophagefferens</name>
    <name type="common">Harmful bloom alga</name>
    <dbReference type="NCBI Taxonomy" id="44056"/>
    <lineage>
        <taxon>Eukaryota</taxon>
        <taxon>Sar</taxon>
        <taxon>Stramenopiles</taxon>
        <taxon>Ochrophyta</taxon>
        <taxon>Pelagophyceae</taxon>
        <taxon>Pelagomonadales</taxon>
        <taxon>Pelagomonadaceae</taxon>
        <taxon>Aureococcus</taxon>
    </lineage>
</organism>
<gene>
    <name evidence="8" type="ORF">SO694_00103092</name>
</gene>
<evidence type="ECO:0000313" key="8">
    <source>
        <dbReference type="EMBL" id="KAK7233911.1"/>
    </source>
</evidence>
<evidence type="ECO:0000256" key="3">
    <source>
        <dbReference type="ARBA" id="ARBA00005933"/>
    </source>
</evidence>
<dbReference type="Proteomes" id="UP001363151">
    <property type="component" value="Unassembled WGS sequence"/>
</dbReference>
<dbReference type="InterPro" id="IPR001344">
    <property type="entry name" value="Chloro_AB-bd_pln"/>
</dbReference>
<proteinExistence type="inferred from homology"/>
<dbReference type="Pfam" id="PF00504">
    <property type="entry name" value="Chloroa_b-bind"/>
    <property type="match status" value="1"/>
</dbReference>
<evidence type="ECO:0000256" key="6">
    <source>
        <dbReference type="ARBA" id="ARBA00022640"/>
    </source>
</evidence>
<keyword evidence="5" id="KW-0602">Photosynthesis</keyword>